<sequence length="220" mass="25319">MIDSVVSISEQAFFSIVTSALEAYKLEHVLTCGDSAAGVETFGHLWGYCQPLIGRNMMHRVVWADTSTAVERDQGSVSYTDEAQELKQGFIDTFFPEVCYLGDYHSHPYSHEDDEIKTELELERGHLYRFSEGDFRSVKSLQDKALDYRVGLVATVFERERKVKRSLKKLDGESCIRFQYLNMTIWLKAYVWTSDDNDNYRRKADKMVRLVCPSLNLLAA</sequence>
<dbReference type="EMBL" id="CABVJH010000012">
    <property type="protein sequence ID" value="VVQ37480.1"/>
    <property type="molecule type" value="Genomic_DNA"/>
</dbReference>
<evidence type="ECO:0000313" key="3">
    <source>
        <dbReference type="Proteomes" id="UP000325645"/>
    </source>
</evidence>
<accession>A0A5E7AGQ9</accession>
<protein>
    <submittedName>
        <fullName evidence="1">Uncharacterized protein</fullName>
    </submittedName>
</protein>
<dbReference type="Proteomes" id="UP000325645">
    <property type="component" value="Unassembled WGS sequence"/>
</dbReference>
<gene>
    <name evidence="1" type="ORF">PS691_00892</name>
    <name evidence="2" type="ORF">PS943_05301</name>
</gene>
<name>A0A5E7AGQ9_PSEFL</name>
<evidence type="ECO:0000313" key="1">
    <source>
        <dbReference type="EMBL" id="VVN78488.1"/>
    </source>
</evidence>
<proteinExistence type="predicted"/>
<dbReference type="AlphaFoldDB" id="A0A5E7AGQ9"/>
<evidence type="ECO:0000313" key="4">
    <source>
        <dbReference type="Proteomes" id="UP000337909"/>
    </source>
</evidence>
<dbReference type="EMBL" id="CABVHQ010000006">
    <property type="protein sequence ID" value="VVN78488.1"/>
    <property type="molecule type" value="Genomic_DNA"/>
</dbReference>
<reference evidence="3 4" key="1">
    <citation type="submission" date="2019-09" db="EMBL/GenBank/DDBJ databases">
        <authorList>
            <person name="Chandra G."/>
            <person name="Truman W A."/>
        </authorList>
    </citation>
    <scope>NUCLEOTIDE SEQUENCE [LARGE SCALE GENOMIC DNA]</scope>
    <source>
        <strain evidence="1">PS691</strain>
        <strain evidence="2">PS943</strain>
    </source>
</reference>
<dbReference type="Proteomes" id="UP000337909">
    <property type="component" value="Unassembled WGS sequence"/>
</dbReference>
<organism evidence="1 4">
    <name type="scientific">Pseudomonas fluorescens</name>
    <dbReference type="NCBI Taxonomy" id="294"/>
    <lineage>
        <taxon>Bacteria</taxon>
        <taxon>Pseudomonadati</taxon>
        <taxon>Pseudomonadota</taxon>
        <taxon>Gammaproteobacteria</taxon>
        <taxon>Pseudomonadales</taxon>
        <taxon>Pseudomonadaceae</taxon>
        <taxon>Pseudomonas</taxon>
    </lineage>
</organism>
<dbReference type="RefSeq" id="WP_047296674.1">
    <property type="nucleotide sequence ID" value="NZ_CABVHQ010000006.1"/>
</dbReference>
<dbReference type="OrthoDB" id="6398785at2"/>
<evidence type="ECO:0000313" key="2">
    <source>
        <dbReference type="EMBL" id="VVQ37480.1"/>
    </source>
</evidence>